<gene>
    <name evidence="1" type="ORF">DSO57_1027941</name>
</gene>
<protein>
    <submittedName>
        <fullName evidence="1">Uncharacterized protein</fullName>
    </submittedName>
</protein>
<comment type="caution">
    <text evidence="1">The sequence shown here is derived from an EMBL/GenBank/DDBJ whole genome shotgun (WGS) entry which is preliminary data.</text>
</comment>
<dbReference type="EMBL" id="QTSX02003724">
    <property type="protein sequence ID" value="KAJ9068508.1"/>
    <property type="molecule type" value="Genomic_DNA"/>
</dbReference>
<name>A0ACC2T1N3_9FUNG</name>
<sequence length="97" mass="10958">MKRTDREDVLSSSASPLPMVKLGKIWTIPLTQIHPANLHPPPRHPMCTYATANGTPVTLIDLLVWKLKMILKMKTITRAYLISTNIFPSRTTHITIL</sequence>
<reference evidence="1" key="1">
    <citation type="submission" date="2022-04" db="EMBL/GenBank/DDBJ databases">
        <title>Genome of the entomopathogenic fungus Entomophthora muscae.</title>
        <authorList>
            <person name="Elya C."/>
            <person name="Lovett B.R."/>
            <person name="Lee E."/>
            <person name="Macias A.M."/>
            <person name="Hajek A.E."/>
            <person name="De Bivort B.L."/>
            <person name="Kasson M.T."/>
            <person name="De Fine Licht H.H."/>
            <person name="Stajich J.E."/>
        </authorList>
    </citation>
    <scope>NUCLEOTIDE SEQUENCE</scope>
    <source>
        <strain evidence="1">Berkeley</strain>
    </source>
</reference>
<accession>A0ACC2T1N3</accession>
<organism evidence="1 2">
    <name type="scientific">Entomophthora muscae</name>
    <dbReference type="NCBI Taxonomy" id="34485"/>
    <lineage>
        <taxon>Eukaryota</taxon>
        <taxon>Fungi</taxon>
        <taxon>Fungi incertae sedis</taxon>
        <taxon>Zoopagomycota</taxon>
        <taxon>Entomophthoromycotina</taxon>
        <taxon>Entomophthoromycetes</taxon>
        <taxon>Entomophthorales</taxon>
        <taxon>Entomophthoraceae</taxon>
        <taxon>Entomophthora</taxon>
    </lineage>
</organism>
<proteinExistence type="predicted"/>
<evidence type="ECO:0000313" key="2">
    <source>
        <dbReference type="Proteomes" id="UP001165960"/>
    </source>
</evidence>
<keyword evidence="2" id="KW-1185">Reference proteome</keyword>
<evidence type="ECO:0000313" key="1">
    <source>
        <dbReference type="EMBL" id="KAJ9068508.1"/>
    </source>
</evidence>
<dbReference type="Proteomes" id="UP001165960">
    <property type="component" value="Unassembled WGS sequence"/>
</dbReference>